<evidence type="ECO:0000313" key="4">
    <source>
        <dbReference type="Proteomes" id="UP000658997"/>
    </source>
</evidence>
<dbReference type="InterPro" id="IPR036397">
    <property type="entry name" value="RNaseH_sf"/>
</dbReference>
<name>A0A1K0H7W1_9BASI</name>
<reference evidence="2" key="3">
    <citation type="submission" date="2018-08" db="EMBL/GenBank/DDBJ databases">
        <authorList>
            <person name="Guldener U."/>
        </authorList>
    </citation>
    <scope>NUCLEOTIDE SEQUENCE</scope>
    <source>
        <strain evidence="2">UB2</strain>
    </source>
</reference>
<protein>
    <submittedName>
        <fullName evidence="1">Uncharacterized protein</fullName>
    </submittedName>
</protein>
<reference evidence="1" key="2">
    <citation type="submission" date="2016-04" db="EMBL/GenBank/DDBJ databases">
        <authorList>
            <person name="Evans L.H."/>
            <person name="Alamgir A."/>
            <person name="Owens N."/>
            <person name="Weber N.D."/>
            <person name="Virtaneva K."/>
            <person name="Barbian K."/>
            <person name="Babar A."/>
            <person name="Rosenke K."/>
        </authorList>
    </citation>
    <scope>NUCLEOTIDE SEQUENCE</scope>
    <source>
        <strain evidence="1">UB2112</strain>
    </source>
</reference>
<keyword evidence="4" id="KW-1185">Reference proteome</keyword>
<evidence type="ECO:0000313" key="1">
    <source>
        <dbReference type="EMBL" id="SAM83972.1"/>
    </source>
</evidence>
<sequence length="259" mass="29693">MQLRKAAYQAGTNCWTVLRKPFLTAKNQHNCLEWAKANGSTDWRGVLFTDEAAVKVGYQPSRTWVSCWKNTQEDINNMVPTFCSSHFSIQVWAGIAYNLKTPLVVLPLAPRKKRLGLGNQWDPTENLTAVRYCNWIIDGLFRDAVTAVSAYPDDLLVVKDGSSCHQATICKQQQAEYNIKMQEHLLASLDLNPIENIWYVFKNLLGKRLPVLKTQDELARAAEEVWNTQIMLKHINPVIELMEHRVEQVLTKHRGLLKY</sequence>
<evidence type="ECO:0000313" key="2">
    <source>
        <dbReference type="EMBL" id="SYW84337.1"/>
    </source>
</evidence>
<dbReference type="EMBL" id="LT558128">
    <property type="protein sequence ID" value="SAM83972.1"/>
    <property type="molecule type" value="Genomic_DNA"/>
</dbReference>
<proteinExistence type="predicted"/>
<reference evidence="3" key="1">
    <citation type="submission" date="2016-04" db="EMBL/GenBank/DDBJ databases">
        <authorList>
            <person name="Guldener U."/>
            <person name="Guldener U."/>
        </authorList>
    </citation>
    <scope>NUCLEOTIDE SEQUENCE [LARGE SCALE GENOMIC DNA]</scope>
    <source>
        <strain evidence="3">UB2112</strain>
    </source>
</reference>
<dbReference type="GO" id="GO:0003676">
    <property type="term" value="F:nucleic acid binding"/>
    <property type="evidence" value="ECO:0007669"/>
    <property type="project" value="InterPro"/>
</dbReference>
<dbReference type="Proteomes" id="UP000658997">
    <property type="component" value="Unassembled WGS sequence"/>
</dbReference>
<dbReference type="Gene3D" id="3.30.420.10">
    <property type="entry name" value="Ribonuclease H-like superfamily/Ribonuclease H"/>
    <property type="match status" value="1"/>
</dbReference>
<dbReference type="Proteomes" id="UP000179920">
    <property type="component" value="Chromosome XII"/>
</dbReference>
<evidence type="ECO:0000313" key="3">
    <source>
        <dbReference type="Proteomes" id="UP000179920"/>
    </source>
</evidence>
<gene>
    <name evidence="2" type="ORF">UBRO2_05437</name>
    <name evidence="1" type="ORF">UBRO_20796</name>
</gene>
<dbReference type="EMBL" id="ULHB01000168">
    <property type="protein sequence ID" value="SYW84337.1"/>
    <property type="molecule type" value="Genomic_DNA"/>
</dbReference>
<organism evidence="1 3">
    <name type="scientific">Ustilago bromivora</name>
    <dbReference type="NCBI Taxonomy" id="307758"/>
    <lineage>
        <taxon>Eukaryota</taxon>
        <taxon>Fungi</taxon>
        <taxon>Dikarya</taxon>
        <taxon>Basidiomycota</taxon>
        <taxon>Ustilaginomycotina</taxon>
        <taxon>Ustilaginomycetes</taxon>
        <taxon>Ustilaginales</taxon>
        <taxon>Ustilaginaceae</taxon>
        <taxon>Ustilago</taxon>
    </lineage>
</organism>
<accession>A0A1K0H7W1</accession>
<dbReference type="AlphaFoldDB" id="A0A1K0H7W1"/>